<evidence type="ECO:0000256" key="1">
    <source>
        <dbReference type="ARBA" id="ARBA00004138"/>
    </source>
</evidence>
<dbReference type="InterPro" id="IPR013783">
    <property type="entry name" value="Ig-like_fold"/>
</dbReference>
<evidence type="ECO:0000256" key="5">
    <source>
        <dbReference type="ARBA" id="ARBA00023273"/>
    </source>
</evidence>
<protein>
    <recommendedName>
        <fullName evidence="6">HYDIN/VesB/CFA65-like Ig-like domain-containing protein</fullName>
    </recommendedName>
</protein>
<gene>
    <name evidence="7" type="ORF">TCEB3V08_LOCUS7630</name>
</gene>
<dbReference type="InterPro" id="IPR053879">
    <property type="entry name" value="HYDIN_VesB_CFA65-like_Ig"/>
</dbReference>
<evidence type="ECO:0000256" key="4">
    <source>
        <dbReference type="ARBA" id="ARBA00023069"/>
    </source>
</evidence>
<dbReference type="PANTHER" id="PTHR23053">
    <property type="entry name" value="DLEC1 DELETED IN LUNG AND ESOPHAGEAL CANCER 1"/>
    <property type="match status" value="1"/>
</dbReference>
<evidence type="ECO:0000259" key="6">
    <source>
        <dbReference type="Pfam" id="PF22544"/>
    </source>
</evidence>
<dbReference type="Pfam" id="PF22544">
    <property type="entry name" value="HYDIN_VesB_CFA65-like_Ig"/>
    <property type="match status" value="1"/>
</dbReference>
<dbReference type="GO" id="GO:1904158">
    <property type="term" value="P:axonemal central apparatus assembly"/>
    <property type="evidence" value="ECO:0007669"/>
    <property type="project" value="TreeGrafter"/>
</dbReference>
<dbReference type="PANTHER" id="PTHR23053:SF0">
    <property type="entry name" value="HYDROCEPHALUS-INDUCING PROTEIN HOMOLOG"/>
    <property type="match status" value="1"/>
</dbReference>
<dbReference type="Gene3D" id="2.60.40.10">
    <property type="entry name" value="Immunoglobulins"/>
    <property type="match status" value="5"/>
</dbReference>
<evidence type="ECO:0000256" key="2">
    <source>
        <dbReference type="ARBA" id="ARBA00004496"/>
    </source>
</evidence>
<proteinExistence type="predicted"/>
<dbReference type="GO" id="GO:0005930">
    <property type="term" value="C:axoneme"/>
    <property type="evidence" value="ECO:0007669"/>
    <property type="project" value="TreeGrafter"/>
</dbReference>
<keyword evidence="3" id="KW-0963">Cytoplasm</keyword>
<name>A0A7R9H3M9_TIMCR</name>
<dbReference type="InterPro" id="IPR033305">
    <property type="entry name" value="Hydin-like"/>
</dbReference>
<evidence type="ECO:0000256" key="3">
    <source>
        <dbReference type="ARBA" id="ARBA00022490"/>
    </source>
</evidence>
<comment type="subcellular location">
    <subcellularLocation>
        <location evidence="1">Cell projection</location>
        <location evidence="1">Cilium</location>
    </subcellularLocation>
    <subcellularLocation>
        <location evidence="2">Cytoplasm</location>
    </subcellularLocation>
</comment>
<reference evidence="7" key="1">
    <citation type="submission" date="2020-11" db="EMBL/GenBank/DDBJ databases">
        <authorList>
            <person name="Tran Van P."/>
        </authorList>
    </citation>
    <scope>NUCLEOTIDE SEQUENCE</scope>
</reference>
<accession>A0A7R9H3M9</accession>
<evidence type="ECO:0000313" key="7">
    <source>
        <dbReference type="EMBL" id="CAD7404717.1"/>
    </source>
</evidence>
<feature type="domain" description="HYDIN/VesB/CFA65-like Ig-like" evidence="6">
    <location>
        <begin position="722"/>
        <end position="807"/>
    </location>
</feature>
<dbReference type="EMBL" id="OC319241">
    <property type="protein sequence ID" value="CAD7404717.1"/>
    <property type="molecule type" value="Genomic_DNA"/>
</dbReference>
<dbReference type="GO" id="GO:0003341">
    <property type="term" value="P:cilium movement"/>
    <property type="evidence" value="ECO:0007669"/>
    <property type="project" value="TreeGrafter"/>
</dbReference>
<sequence length="1374" mass="155176">MRKLCSIPNLHPEQKPAEILIKARSLMPYCYFDIEESDYLSSGRRNPCFGGVGFNQPLDPQTKVLEFNVMDVGVTTTKKFNIINPTEQNYSFSWRCDSVVTKGALQPFHCPSLDGWVESGKQTEIQFSFTAQDVGIFESFWTFCILEHDIETPFLLLGVVTEPSIGFVISHVNLTPTLKGIKTSKQISLNNNEDVDMSFSFDPNSLFSDEHLEHLSINPASGIIPAHSEQPIEIEFVPSSPGETLFHLKCVVKKLKAPLKISVLGLCYKVQPLVSWEDMFQRKWALDPTQANTINFGSVPPKTPQTIMFVLTNIGKTSFYYQLKYDEEISRKLGIKLDFSERGGHVTSQSRTSTTLTMTLLKKSFVKNFELILEDMGLLNMKSRAELPSDWVNVIAEARSKPEPFLVIEVDQSIIRDWSNFLEPLYRKKCVFPSRPVRELKVEQNHPRLIIHRDSYNGAWISSVVTLPNRQRKENGQSQSAGEFLHPHRAYEGEATLPQFQFSFYEYDFGSCLLQQSDVCHYKKELRFYNNDVSPMVLECLYENKPHLKITVRNDPIPPEGSIFIPIFFYPLARLKYSETLHFIINGFQEKKIIITGEGVDIKVFLVQPRHKLLNFGALQVGHIASKCVPIVNKSKAPVPMLLTVVDPPSVLPTSSANKLADIFHITPKTTVVIQPNETISVTVKFKPNRRIKPFSEKLYMQIHENVEPLCLMMGSCIGSEFQLDRKYLPFGMVVQGCQSSLKLLLSNTGELGARFCWSRDNCDNLFSITPASGYLSPGVTITFIVDFHPINLQQNIRCDMECKLENFKPLVVSLTGSCVSMPSPREILNFTAVVRQQDKKNIVLTNNTPDQDSNFDLPIIGNLVCWESHALNHAATESGHMCCCELTVRSGETWQLFPEMSGEYFLGQDTIQVVPHSVKLYEVTYTPLIMTEHDNKHMGSVFFRLPEGQGLLYSLVGTAEPPVAVARIAKEVPSKTPHIEILPVFNWLPVAQRFKVTTNLIKSEKFDPVFTLTGNDYIDVPGNSDRDHRLTFFSYKECSLIFKVSFTNEDSGEYQFYDLALRVFKCGSLDTFKMETCVRKPITFELKLKNPLNSVVNFNISCSASDVQFPTPNSVPAKTMKYVTLEYLPLHPGENHVRLDIQCPELGVFPYELVLNAVPAPKEKPLIFNTSLGIAVSLEAQFNNLAHTKADFGCKPQLIQEVLKLHMIQVVWAVSMHCSPSPPQQEESSCTPLKSDTELKITRRFESGAIVVGKWFGQFPLIGKCTPPKPQGPIVLKPGTGTTIPFKNVFRETKTFMLYLDCPSFVLKNNTETIKSKKEHKLHIGLLSLKSMEITDMRFPVTGKLVVLSPLVDKTRPPSSLNPLLSILLLKHI</sequence>
<keyword evidence="5" id="KW-0966">Cell projection</keyword>
<keyword evidence="4" id="KW-0969">Cilium</keyword>
<organism evidence="7">
    <name type="scientific">Timema cristinae</name>
    <name type="common">Walking stick</name>
    <dbReference type="NCBI Taxonomy" id="61476"/>
    <lineage>
        <taxon>Eukaryota</taxon>
        <taxon>Metazoa</taxon>
        <taxon>Ecdysozoa</taxon>
        <taxon>Arthropoda</taxon>
        <taxon>Hexapoda</taxon>
        <taxon>Insecta</taxon>
        <taxon>Pterygota</taxon>
        <taxon>Neoptera</taxon>
        <taxon>Polyneoptera</taxon>
        <taxon>Phasmatodea</taxon>
        <taxon>Timematodea</taxon>
        <taxon>Timematoidea</taxon>
        <taxon>Timematidae</taxon>
        <taxon>Timema</taxon>
    </lineage>
</organism>